<accession>A0A6C0CBB0</accession>
<evidence type="ECO:0000313" key="1">
    <source>
        <dbReference type="EMBL" id="QHT00804.1"/>
    </source>
</evidence>
<dbReference type="InterPro" id="IPR037151">
    <property type="entry name" value="AlkB-like_sf"/>
</dbReference>
<name>A0A6C0CBB0_9ZZZZ</name>
<reference evidence="1" key="1">
    <citation type="journal article" date="2020" name="Nature">
        <title>Giant virus diversity and host interactions through global metagenomics.</title>
        <authorList>
            <person name="Schulz F."/>
            <person name="Roux S."/>
            <person name="Paez-Espino D."/>
            <person name="Jungbluth S."/>
            <person name="Walsh D.A."/>
            <person name="Denef V.J."/>
            <person name="McMahon K.D."/>
            <person name="Konstantinidis K.T."/>
            <person name="Eloe-Fadrosh E.A."/>
            <person name="Kyrpides N.C."/>
            <person name="Woyke T."/>
        </authorList>
    </citation>
    <scope>NUCLEOTIDE SEQUENCE</scope>
    <source>
        <strain evidence="1">GVMAG-M-3300020192-26</strain>
    </source>
</reference>
<organism evidence="1">
    <name type="scientific">viral metagenome</name>
    <dbReference type="NCBI Taxonomy" id="1070528"/>
    <lineage>
        <taxon>unclassified sequences</taxon>
        <taxon>metagenomes</taxon>
        <taxon>organismal metagenomes</taxon>
    </lineage>
</organism>
<proteinExistence type="predicted"/>
<evidence type="ECO:0008006" key="2">
    <source>
        <dbReference type="Google" id="ProtNLM"/>
    </source>
</evidence>
<dbReference type="Gene3D" id="2.60.120.590">
    <property type="entry name" value="Alpha-ketoglutarate-dependent dioxygenase AlkB-like"/>
    <property type="match status" value="1"/>
</dbReference>
<dbReference type="AlphaFoldDB" id="A0A6C0CBB0"/>
<sequence length="258" mass="29464">MSYSNKTFTLTFCDRAENHKGMQMIGDIANHGFTLQDLKATKHNFEVAGYKSTLVKLNKLLPADVDADNAYILIIRNGVDCILGNKGDRDDLFTEQDELDHDKKAFMYGRVVNKHARHNLCFSDVAQEPDYEDGKGRIVAFDDVPLTKYLRNNFKKYIPDKAAELQAEGNYYYDVNKCGIGYHGDSERVIVIGVRLGETLSLHYQWYHNSQAVGKNLRLELHHGDVYLMSEKATGNDWKKKLIYTLRHAAGCNKYTDL</sequence>
<dbReference type="EMBL" id="MN739359">
    <property type="protein sequence ID" value="QHT00804.1"/>
    <property type="molecule type" value="Genomic_DNA"/>
</dbReference>
<protein>
    <recommendedName>
        <fullName evidence="2">Alpha-ketoglutarate-dependent dioxygenase AlkB-like domain-containing protein</fullName>
    </recommendedName>
</protein>